<gene>
    <name evidence="2" type="ORF">PHMEG_0002582</name>
</gene>
<dbReference type="OrthoDB" id="7762636at2759"/>
<evidence type="ECO:0000256" key="1">
    <source>
        <dbReference type="SAM" id="MobiDB-lite"/>
    </source>
</evidence>
<keyword evidence="3" id="KW-1185">Reference proteome</keyword>
<reference evidence="3" key="1">
    <citation type="submission" date="2017-03" db="EMBL/GenBank/DDBJ databases">
        <title>Phytopthora megakarya and P. palmivora, two closely related causual agents of cacao black pod achieved similar genome size and gene model numbers by different mechanisms.</title>
        <authorList>
            <person name="Ali S."/>
            <person name="Shao J."/>
            <person name="Larry D.J."/>
            <person name="Kronmiller B."/>
            <person name="Shen D."/>
            <person name="Strem M.D."/>
            <person name="Melnick R.L."/>
            <person name="Guiltinan M.J."/>
            <person name="Tyler B.M."/>
            <person name="Meinhardt L.W."/>
            <person name="Bailey B.A."/>
        </authorList>
    </citation>
    <scope>NUCLEOTIDE SEQUENCE [LARGE SCALE GENOMIC DNA]</scope>
    <source>
        <strain evidence="3">zdho120</strain>
    </source>
</reference>
<proteinExistence type="predicted"/>
<evidence type="ECO:0000313" key="3">
    <source>
        <dbReference type="Proteomes" id="UP000198211"/>
    </source>
</evidence>
<feature type="region of interest" description="Disordered" evidence="1">
    <location>
        <begin position="75"/>
        <end position="100"/>
    </location>
</feature>
<dbReference type="EMBL" id="NBNE01000118">
    <property type="protein sequence ID" value="OWZ22668.1"/>
    <property type="molecule type" value="Genomic_DNA"/>
</dbReference>
<dbReference type="Proteomes" id="UP000198211">
    <property type="component" value="Unassembled WGS sequence"/>
</dbReference>
<evidence type="ECO:0000313" key="2">
    <source>
        <dbReference type="EMBL" id="OWZ22668.1"/>
    </source>
</evidence>
<organism evidence="2 3">
    <name type="scientific">Phytophthora megakarya</name>
    <dbReference type="NCBI Taxonomy" id="4795"/>
    <lineage>
        <taxon>Eukaryota</taxon>
        <taxon>Sar</taxon>
        <taxon>Stramenopiles</taxon>
        <taxon>Oomycota</taxon>
        <taxon>Peronosporomycetes</taxon>
        <taxon>Peronosporales</taxon>
        <taxon>Peronosporaceae</taxon>
        <taxon>Phytophthora</taxon>
    </lineage>
</organism>
<comment type="caution">
    <text evidence="2">The sequence shown here is derived from an EMBL/GenBank/DDBJ whole genome shotgun (WGS) entry which is preliminary data.</text>
</comment>
<sequence length="153" mass="17126">MTSGLGERSLVCLVSRVVGKDKHIAHLPIVVWVPCEHLPRDVGYVRLDSVRYTECQVLAYAEARDKDLYKNEETLHEQCKDSSDDSTELSSSESTPERYLGDDVQTLETSFISVIKGMTTEGYESAEDDVVYMRESADVELTDYAQGLAVLPE</sequence>
<dbReference type="AlphaFoldDB" id="A0A225X0A9"/>
<accession>A0A225X0A9</accession>
<name>A0A225X0A9_9STRA</name>
<protein>
    <submittedName>
        <fullName evidence="2">Uncharacterized protein</fullName>
    </submittedName>
</protein>